<reference evidence="2 3" key="1">
    <citation type="submission" date="2018-08" db="EMBL/GenBank/DDBJ databases">
        <title>Genomic Encyclopedia of Type Strains, Phase III (KMG-III): the genomes of soil and plant-associated and newly described type strains.</title>
        <authorList>
            <person name="Whitman W."/>
        </authorList>
    </citation>
    <scope>NUCLEOTIDE SEQUENCE [LARGE SCALE GENOMIC DNA]</scope>
    <source>
        <strain evidence="2 3">CGMCC 1.10966</strain>
    </source>
</reference>
<dbReference type="PANTHER" id="PTHR42924">
    <property type="entry name" value="EXONUCLEASE"/>
    <property type="match status" value="1"/>
</dbReference>
<feature type="domain" description="Polymerase/histidinol phosphatase N-terminal" evidence="1">
    <location>
        <begin position="20"/>
        <end position="81"/>
    </location>
</feature>
<comment type="caution">
    <text evidence="2">The sequence shown here is derived from an EMBL/GenBank/DDBJ whole genome shotgun (WGS) entry which is preliminary data.</text>
</comment>
<accession>A0A3D9SM05</accession>
<dbReference type="InterPro" id="IPR003141">
    <property type="entry name" value="Pol/His_phosphatase_N"/>
</dbReference>
<organism evidence="2 3">
    <name type="scientific">Paenibacillus taihuensis</name>
    <dbReference type="NCBI Taxonomy" id="1156355"/>
    <lineage>
        <taxon>Bacteria</taxon>
        <taxon>Bacillati</taxon>
        <taxon>Bacillota</taxon>
        <taxon>Bacilli</taxon>
        <taxon>Bacillales</taxon>
        <taxon>Paenibacillaceae</taxon>
        <taxon>Paenibacillus</taxon>
    </lineage>
</organism>
<protein>
    <recommendedName>
        <fullName evidence="1">Polymerase/histidinol phosphatase N-terminal domain-containing protein</fullName>
    </recommendedName>
</protein>
<dbReference type="InterPro" id="IPR016195">
    <property type="entry name" value="Pol/histidinol_Pase-like"/>
</dbReference>
<dbReference type="GO" id="GO:0004534">
    <property type="term" value="F:5'-3' RNA exonuclease activity"/>
    <property type="evidence" value="ECO:0007669"/>
    <property type="project" value="TreeGrafter"/>
</dbReference>
<dbReference type="AlphaFoldDB" id="A0A3D9SM05"/>
<evidence type="ECO:0000313" key="3">
    <source>
        <dbReference type="Proteomes" id="UP000256304"/>
    </source>
</evidence>
<gene>
    <name evidence="2" type="ORF">A8990_10215</name>
</gene>
<dbReference type="Gene3D" id="3.20.20.140">
    <property type="entry name" value="Metal-dependent hydrolases"/>
    <property type="match status" value="1"/>
</dbReference>
<dbReference type="Proteomes" id="UP000256304">
    <property type="component" value="Unassembled WGS sequence"/>
</dbReference>
<dbReference type="SUPFAM" id="SSF89550">
    <property type="entry name" value="PHP domain-like"/>
    <property type="match status" value="1"/>
</dbReference>
<proteinExistence type="predicted"/>
<keyword evidence="3" id="KW-1185">Reference proteome</keyword>
<dbReference type="SMART" id="SM00481">
    <property type="entry name" value="POLIIIAc"/>
    <property type="match status" value="1"/>
</dbReference>
<dbReference type="PANTHER" id="PTHR42924:SF3">
    <property type="entry name" value="POLYMERASE_HISTIDINOL PHOSPHATASE N-TERMINAL DOMAIN-CONTAINING PROTEIN"/>
    <property type="match status" value="1"/>
</dbReference>
<evidence type="ECO:0000259" key="1">
    <source>
        <dbReference type="SMART" id="SM00481"/>
    </source>
</evidence>
<dbReference type="InterPro" id="IPR052018">
    <property type="entry name" value="PHP_domain"/>
</dbReference>
<dbReference type="GO" id="GO:0035312">
    <property type="term" value="F:5'-3' DNA exonuclease activity"/>
    <property type="evidence" value="ECO:0007669"/>
    <property type="project" value="TreeGrafter"/>
</dbReference>
<sequence length="319" mass="37021">MCMTMITKKSFMDGGNWYKGNLHGHSTLSDGALTPEELRKAYKERGYSFIAHSEHDFFTNFEQENEPNFILLPASEVGIRMPAGDIRIFHLHVIMGTDEHLRAATKEPLRHMEPIIWPDFVSIDTAQQFIDDMVARGNIVMFNHPHWSTVEWEDVYALDNLFALEVYNHCSEWHENMGNSRIMWETLLRKGKKLWGTATDDNHNRYPGDIYNDSFGGWVVVKAPELTRNAVVQALVEGSFYSSTGPEIYEFRIENNEVIFECSPVERIYMNGDVRQYQIELGENITSLRKKLRGDEKFIRVECLDKFGKFAFTNPIYLD</sequence>
<name>A0A3D9SM05_9BACL</name>
<evidence type="ECO:0000313" key="2">
    <source>
        <dbReference type="EMBL" id="REE92935.1"/>
    </source>
</evidence>
<dbReference type="NCBIfam" id="NF038032">
    <property type="entry name" value="CehA_McbA_metalo"/>
    <property type="match status" value="1"/>
</dbReference>
<dbReference type="EMBL" id="QTTN01000002">
    <property type="protein sequence ID" value="REE92935.1"/>
    <property type="molecule type" value="Genomic_DNA"/>
</dbReference>